<name>A0A0A9HBS8_ARUDO</name>
<reference evidence="2" key="1">
    <citation type="submission" date="2014-09" db="EMBL/GenBank/DDBJ databases">
        <authorList>
            <person name="Magalhaes I.L.F."/>
            <person name="Oliveira U."/>
            <person name="Santos F.R."/>
            <person name="Vidigal T.H.D.A."/>
            <person name="Brescovit A.D."/>
            <person name="Santos A.J."/>
        </authorList>
    </citation>
    <scope>NUCLEOTIDE SEQUENCE</scope>
    <source>
        <tissue evidence="2">Shoot tissue taken approximately 20 cm above the soil surface</tissue>
    </source>
</reference>
<sequence length="147" mass="16232">MLDSSVRKNSLPSALAAPKTITRFHLKLLCLSITSSLTKCLTTSSSTSSKDSLFTPASIPPDWPWVGDQCQSKHLVPVMLSSHLGWNTFFLVSCIPIKSILFSFTISLRNLFLAGSARPLLFQIIPFIGNYLGFFLALCFGFHTNFV</sequence>
<feature type="transmembrane region" description="Helical" evidence="1">
    <location>
        <begin position="84"/>
        <end position="108"/>
    </location>
</feature>
<keyword evidence="1" id="KW-0472">Membrane</keyword>
<reference evidence="2" key="2">
    <citation type="journal article" date="2015" name="Data Brief">
        <title>Shoot transcriptome of the giant reed, Arundo donax.</title>
        <authorList>
            <person name="Barrero R.A."/>
            <person name="Guerrero F.D."/>
            <person name="Moolhuijzen P."/>
            <person name="Goolsby J.A."/>
            <person name="Tidwell J."/>
            <person name="Bellgard S.E."/>
            <person name="Bellgard M.I."/>
        </authorList>
    </citation>
    <scope>NUCLEOTIDE SEQUENCE</scope>
    <source>
        <tissue evidence="2">Shoot tissue taken approximately 20 cm above the soil surface</tissue>
    </source>
</reference>
<organism evidence="2">
    <name type="scientific">Arundo donax</name>
    <name type="common">Giant reed</name>
    <name type="synonym">Donax arundinaceus</name>
    <dbReference type="NCBI Taxonomy" id="35708"/>
    <lineage>
        <taxon>Eukaryota</taxon>
        <taxon>Viridiplantae</taxon>
        <taxon>Streptophyta</taxon>
        <taxon>Embryophyta</taxon>
        <taxon>Tracheophyta</taxon>
        <taxon>Spermatophyta</taxon>
        <taxon>Magnoliopsida</taxon>
        <taxon>Liliopsida</taxon>
        <taxon>Poales</taxon>
        <taxon>Poaceae</taxon>
        <taxon>PACMAD clade</taxon>
        <taxon>Arundinoideae</taxon>
        <taxon>Arundineae</taxon>
        <taxon>Arundo</taxon>
    </lineage>
</organism>
<proteinExistence type="predicted"/>
<keyword evidence="1" id="KW-0812">Transmembrane</keyword>
<dbReference type="AlphaFoldDB" id="A0A0A9HBS8"/>
<evidence type="ECO:0000313" key="2">
    <source>
        <dbReference type="EMBL" id="JAE32311.1"/>
    </source>
</evidence>
<feature type="transmembrane region" description="Helical" evidence="1">
    <location>
        <begin position="120"/>
        <end position="143"/>
    </location>
</feature>
<protein>
    <submittedName>
        <fullName evidence="2">Uncharacterized protein</fullName>
    </submittedName>
</protein>
<accession>A0A0A9HBS8</accession>
<evidence type="ECO:0000256" key="1">
    <source>
        <dbReference type="SAM" id="Phobius"/>
    </source>
</evidence>
<dbReference type="EMBL" id="GBRH01165585">
    <property type="protein sequence ID" value="JAE32311.1"/>
    <property type="molecule type" value="Transcribed_RNA"/>
</dbReference>
<keyword evidence="1" id="KW-1133">Transmembrane helix</keyword>